<proteinExistence type="predicted"/>
<comment type="caution">
    <text evidence="2">The sequence shown here is derived from an EMBL/GenBank/DDBJ whole genome shotgun (WGS) entry which is preliminary data.</text>
</comment>
<gene>
    <name evidence="2" type="ORF">JOF53_005597</name>
</gene>
<dbReference type="EMBL" id="JAGIOO010000001">
    <property type="protein sequence ID" value="MBP2476725.1"/>
    <property type="molecule type" value="Genomic_DNA"/>
</dbReference>
<name>A0ABS5AM03_9PSEU</name>
<sequence>MRKLASALVFAATAGPALVPAASAAGSFQGYGTGSSQVEAEQAATANAYRAAAAGGYTLSRCHLTGRRGWPERERCAASASVACI</sequence>
<dbReference type="RefSeq" id="WP_086785712.1">
    <property type="nucleotide sequence ID" value="NZ_JAGIOO010000001.1"/>
</dbReference>
<accession>A0ABS5AM03</accession>
<evidence type="ECO:0000256" key="1">
    <source>
        <dbReference type="SAM" id="SignalP"/>
    </source>
</evidence>
<organism evidence="2 3">
    <name type="scientific">Crossiella equi</name>
    <dbReference type="NCBI Taxonomy" id="130796"/>
    <lineage>
        <taxon>Bacteria</taxon>
        <taxon>Bacillati</taxon>
        <taxon>Actinomycetota</taxon>
        <taxon>Actinomycetes</taxon>
        <taxon>Pseudonocardiales</taxon>
        <taxon>Pseudonocardiaceae</taxon>
        <taxon>Crossiella</taxon>
    </lineage>
</organism>
<feature type="signal peptide" evidence="1">
    <location>
        <begin position="1"/>
        <end position="21"/>
    </location>
</feature>
<protein>
    <submittedName>
        <fullName evidence="2">Uncharacterized protein</fullName>
    </submittedName>
</protein>
<feature type="chain" id="PRO_5047015788" evidence="1">
    <location>
        <begin position="22"/>
        <end position="85"/>
    </location>
</feature>
<keyword evidence="3" id="KW-1185">Reference proteome</keyword>
<evidence type="ECO:0000313" key="2">
    <source>
        <dbReference type="EMBL" id="MBP2476725.1"/>
    </source>
</evidence>
<evidence type="ECO:0000313" key="3">
    <source>
        <dbReference type="Proteomes" id="UP001519363"/>
    </source>
</evidence>
<dbReference type="Proteomes" id="UP001519363">
    <property type="component" value="Unassembled WGS sequence"/>
</dbReference>
<reference evidence="2 3" key="1">
    <citation type="submission" date="2021-03" db="EMBL/GenBank/DDBJ databases">
        <title>Sequencing the genomes of 1000 actinobacteria strains.</title>
        <authorList>
            <person name="Klenk H.-P."/>
        </authorList>
    </citation>
    <scope>NUCLEOTIDE SEQUENCE [LARGE SCALE GENOMIC DNA]</scope>
    <source>
        <strain evidence="2 3">DSM 44580</strain>
    </source>
</reference>
<keyword evidence="1" id="KW-0732">Signal</keyword>